<evidence type="ECO:0000313" key="2">
    <source>
        <dbReference type="EMBL" id="GGF07156.1"/>
    </source>
</evidence>
<organism evidence="2 3">
    <name type="scientific">Pseudoalteromonas gelatinilytica</name>
    <dbReference type="NCBI Taxonomy" id="1703256"/>
    <lineage>
        <taxon>Bacteria</taxon>
        <taxon>Pseudomonadati</taxon>
        <taxon>Pseudomonadota</taxon>
        <taxon>Gammaproteobacteria</taxon>
        <taxon>Alteromonadales</taxon>
        <taxon>Pseudoalteromonadaceae</taxon>
        <taxon>Pseudoalteromonas</taxon>
    </lineage>
</organism>
<dbReference type="EMBL" id="BMIT01000017">
    <property type="protein sequence ID" value="GGF07156.1"/>
    <property type="molecule type" value="Genomic_DNA"/>
</dbReference>
<reference evidence="3" key="1">
    <citation type="journal article" date="2019" name="Int. J. Syst. Evol. Microbiol.">
        <title>The Global Catalogue of Microorganisms (GCM) 10K type strain sequencing project: providing services to taxonomists for standard genome sequencing and annotation.</title>
        <authorList>
            <consortium name="The Broad Institute Genomics Platform"/>
            <consortium name="The Broad Institute Genome Sequencing Center for Infectious Disease"/>
            <person name="Wu L."/>
            <person name="Ma J."/>
        </authorList>
    </citation>
    <scope>NUCLEOTIDE SEQUENCE [LARGE SCALE GENOMIC DNA]</scope>
    <source>
        <strain evidence="3">CGMCC 1.15394</strain>
    </source>
</reference>
<evidence type="ECO:0000256" key="1">
    <source>
        <dbReference type="SAM" id="Coils"/>
    </source>
</evidence>
<dbReference type="Proteomes" id="UP000638462">
    <property type="component" value="Unassembled WGS sequence"/>
</dbReference>
<name>A0ABQ1U1Z9_9GAMM</name>
<accession>A0ABQ1U1Z9</accession>
<evidence type="ECO:0000313" key="3">
    <source>
        <dbReference type="Proteomes" id="UP000638462"/>
    </source>
</evidence>
<sequence length="140" mass="15505">MNSNSILNAEEAPNCDVRYLYLAALNKAIQDSGYSRPRIADRMNDALAGDAVINAGKLNKWLAPSSEQSMPMEYLSAFCWAVGNVSIANELLKPILHRVFDERGQMLEQAARYQLEAQELQNKAQNLLTQAKADHPAAVN</sequence>
<feature type="coiled-coil region" evidence="1">
    <location>
        <begin position="103"/>
        <end position="130"/>
    </location>
</feature>
<comment type="caution">
    <text evidence="2">The sequence shown here is derived from an EMBL/GenBank/DDBJ whole genome shotgun (WGS) entry which is preliminary data.</text>
</comment>
<dbReference type="RefSeq" id="WP_188730658.1">
    <property type="nucleotide sequence ID" value="NZ_BMIT01000017.1"/>
</dbReference>
<proteinExistence type="predicted"/>
<gene>
    <name evidence="2" type="ORF">GCM10008027_35090</name>
</gene>
<keyword evidence="3" id="KW-1185">Reference proteome</keyword>
<protein>
    <submittedName>
        <fullName evidence="2">Uncharacterized protein</fullName>
    </submittedName>
</protein>
<keyword evidence="1" id="KW-0175">Coiled coil</keyword>